<dbReference type="RefSeq" id="WP_089760441.1">
    <property type="nucleotide sequence ID" value="NZ_FNGO01000012.1"/>
</dbReference>
<dbReference type="InterPro" id="IPR001182">
    <property type="entry name" value="FtsW/RodA"/>
</dbReference>
<evidence type="ECO:0000256" key="2">
    <source>
        <dbReference type="ARBA" id="ARBA00022475"/>
    </source>
</evidence>
<feature type="transmembrane region" description="Helical" evidence="11">
    <location>
        <begin position="75"/>
        <end position="95"/>
    </location>
</feature>
<evidence type="ECO:0000313" key="12">
    <source>
        <dbReference type="EMBL" id="SDL96115.1"/>
    </source>
</evidence>
<feature type="transmembrane region" description="Helical" evidence="11">
    <location>
        <begin position="162"/>
        <end position="178"/>
    </location>
</feature>
<keyword evidence="6" id="KW-0133">Cell shape</keyword>
<evidence type="ECO:0000256" key="11">
    <source>
        <dbReference type="SAM" id="Phobius"/>
    </source>
</evidence>
<keyword evidence="4" id="KW-0808">Transferase</keyword>
<keyword evidence="5 11" id="KW-0812">Transmembrane</keyword>
<dbReference type="GO" id="GO:0005886">
    <property type="term" value="C:plasma membrane"/>
    <property type="evidence" value="ECO:0007669"/>
    <property type="project" value="TreeGrafter"/>
</dbReference>
<evidence type="ECO:0000313" key="13">
    <source>
        <dbReference type="Proteomes" id="UP000199476"/>
    </source>
</evidence>
<keyword evidence="7" id="KW-0573">Peptidoglycan synthesis</keyword>
<dbReference type="OrthoDB" id="9812661at2"/>
<feature type="transmembrane region" description="Helical" evidence="11">
    <location>
        <begin position="49"/>
        <end position="68"/>
    </location>
</feature>
<feature type="transmembrane region" description="Helical" evidence="11">
    <location>
        <begin position="310"/>
        <end position="328"/>
    </location>
</feature>
<feature type="transmembrane region" description="Helical" evidence="11">
    <location>
        <begin position="107"/>
        <end position="127"/>
    </location>
</feature>
<evidence type="ECO:0000256" key="4">
    <source>
        <dbReference type="ARBA" id="ARBA00022679"/>
    </source>
</evidence>
<keyword evidence="8 11" id="KW-1133">Transmembrane helix</keyword>
<dbReference type="Proteomes" id="UP000199476">
    <property type="component" value="Unassembled WGS sequence"/>
</dbReference>
<evidence type="ECO:0000256" key="7">
    <source>
        <dbReference type="ARBA" id="ARBA00022984"/>
    </source>
</evidence>
<accession>A0A1G9PD86</accession>
<evidence type="ECO:0000256" key="3">
    <source>
        <dbReference type="ARBA" id="ARBA00022676"/>
    </source>
</evidence>
<dbReference type="PANTHER" id="PTHR30474:SF1">
    <property type="entry name" value="PEPTIDOGLYCAN GLYCOSYLTRANSFERASE MRDB"/>
    <property type="match status" value="1"/>
</dbReference>
<dbReference type="InterPro" id="IPR011923">
    <property type="entry name" value="RodA/MrdB"/>
</dbReference>
<keyword evidence="2" id="KW-1003">Cell membrane</keyword>
<evidence type="ECO:0000256" key="5">
    <source>
        <dbReference type="ARBA" id="ARBA00022692"/>
    </source>
</evidence>
<evidence type="ECO:0000256" key="6">
    <source>
        <dbReference type="ARBA" id="ARBA00022960"/>
    </source>
</evidence>
<feature type="transmembrane region" description="Helical" evidence="11">
    <location>
        <begin position="12"/>
        <end position="37"/>
    </location>
</feature>
<evidence type="ECO:0000256" key="1">
    <source>
        <dbReference type="ARBA" id="ARBA00004141"/>
    </source>
</evidence>
<dbReference type="GO" id="GO:0016757">
    <property type="term" value="F:glycosyltransferase activity"/>
    <property type="evidence" value="ECO:0007669"/>
    <property type="project" value="UniProtKB-KW"/>
</dbReference>
<dbReference type="STRING" id="321763.SAMN04488692_11266"/>
<evidence type="ECO:0000256" key="8">
    <source>
        <dbReference type="ARBA" id="ARBA00022989"/>
    </source>
</evidence>
<evidence type="ECO:0000256" key="10">
    <source>
        <dbReference type="ARBA" id="ARBA00023316"/>
    </source>
</evidence>
<feature type="transmembrane region" description="Helical" evidence="11">
    <location>
        <begin position="185"/>
        <end position="205"/>
    </location>
</feature>
<sequence length="377" mass="41776">MHLEKKLLKNLNLTIPLLVIALTILGLIAVSTAVSGITENPAEYLRTQLVAAFLGIILIVIIQFYDYRVFREYDIILYLITISILSALLFAGATVGGGTRWLALGPVTFQPSEIAKILLILFFASWMDRNEEELSSFKGFIKHLGYLLPPFFLVILQNDLGTALVLVFIFLTMFYIAGGRVKDIVLTFGGGFIAVVAMISSHIYFSTPLIFLQPYQLNRLIGFIKPEIDPRGIGYNIIQVRIAIGSGQFTGRGFREGPQNQLNFLPEQHTDFIFAVIGEEFGFIGAALVIILFVLLLLQIIKVALKAKDNFGKLITAGIIAMFFFHFIENVGMSLGIMPITGIPLPFISYGGSSMVTSMVAIGLILNINIRRKKINF</sequence>
<gene>
    <name evidence="12" type="ORF">SAMN04488692_11266</name>
</gene>
<dbReference type="NCBIfam" id="TIGR02210">
    <property type="entry name" value="rodA_shape"/>
    <property type="match status" value="1"/>
</dbReference>
<dbReference type="PANTHER" id="PTHR30474">
    <property type="entry name" value="CELL CYCLE PROTEIN"/>
    <property type="match status" value="1"/>
</dbReference>
<comment type="subcellular location">
    <subcellularLocation>
        <location evidence="1">Membrane</location>
        <topology evidence="1">Multi-pass membrane protein</topology>
    </subcellularLocation>
</comment>
<keyword evidence="9 11" id="KW-0472">Membrane</keyword>
<name>A0A1G9PD86_9FIRM</name>
<dbReference type="GO" id="GO:0071555">
    <property type="term" value="P:cell wall organization"/>
    <property type="evidence" value="ECO:0007669"/>
    <property type="project" value="UniProtKB-KW"/>
</dbReference>
<dbReference type="AlphaFoldDB" id="A0A1G9PD86"/>
<proteinExistence type="predicted"/>
<dbReference type="GO" id="GO:0051301">
    <property type="term" value="P:cell division"/>
    <property type="evidence" value="ECO:0007669"/>
    <property type="project" value="InterPro"/>
</dbReference>
<feature type="transmembrane region" description="Helical" evidence="11">
    <location>
        <begin position="139"/>
        <end position="156"/>
    </location>
</feature>
<reference evidence="12 13" key="1">
    <citation type="submission" date="2016-10" db="EMBL/GenBank/DDBJ databases">
        <authorList>
            <person name="de Groot N.N."/>
        </authorList>
    </citation>
    <scope>NUCLEOTIDE SEQUENCE [LARGE SCALE GENOMIC DNA]</scope>
    <source>
        <strain evidence="12 13">SLAS-1</strain>
    </source>
</reference>
<keyword evidence="10" id="KW-0961">Cell wall biogenesis/degradation</keyword>
<dbReference type="InterPro" id="IPR018365">
    <property type="entry name" value="Cell_cycle_FtsW-rel_CS"/>
</dbReference>
<dbReference type="Pfam" id="PF01098">
    <property type="entry name" value="FTSW_RODA_SPOVE"/>
    <property type="match status" value="1"/>
</dbReference>
<dbReference type="GO" id="GO:0009252">
    <property type="term" value="P:peptidoglycan biosynthetic process"/>
    <property type="evidence" value="ECO:0007669"/>
    <property type="project" value="UniProtKB-KW"/>
</dbReference>
<evidence type="ECO:0000256" key="9">
    <source>
        <dbReference type="ARBA" id="ARBA00023136"/>
    </source>
</evidence>
<dbReference type="GO" id="GO:0032153">
    <property type="term" value="C:cell division site"/>
    <property type="evidence" value="ECO:0007669"/>
    <property type="project" value="TreeGrafter"/>
</dbReference>
<dbReference type="PROSITE" id="PS00428">
    <property type="entry name" value="FTSW_RODA_SPOVE"/>
    <property type="match status" value="1"/>
</dbReference>
<feature type="transmembrane region" description="Helical" evidence="11">
    <location>
        <begin position="272"/>
        <end position="298"/>
    </location>
</feature>
<keyword evidence="3" id="KW-0328">Glycosyltransferase</keyword>
<protein>
    <submittedName>
        <fullName evidence="12">Cell elongation-specific peptidoglycan biosynthesis regulator RodA</fullName>
    </submittedName>
</protein>
<feature type="transmembrane region" description="Helical" evidence="11">
    <location>
        <begin position="348"/>
        <end position="370"/>
    </location>
</feature>
<dbReference type="GO" id="GO:0008360">
    <property type="term" value="P:regulation of cell shape"/>
    <property type="evidence" value="ECO:0007669"/>
    <property type="project" value="UniProtKB-KW"/>
</dbReference>
<dbReference type="NCBIfam" id="NF037961">
    <property type="entry name" value="RodA_shape"/>
    <property type="match status" value="1"/>
</dbReference>
<dbReference type="EMBL" id="FNGO01000012">
    <property type="protein sequence ID" value="SDL96115.1"/>
    <property type="molecule type" value="Genomic_DNA"/>
</dbReference>
<organism evidence="12 13">
    <name type="scientific">Halarsenatibacter silvermanii</name>
    <dbReference type="NCBI Taxonomy" id="321763"/>
    <lineage>
        <taxon>Bacteria</taxon>
        <taxon>Bacillati</taxon>
        <taxon>Bacillota</taxon>
        <taxon>Clostridia</taxon>
        <taxon>Halanaerobiales</taxon>
        <taxon>Halarsenatibacteraceae</taxon>
        <taxon>Halarsenatibacter</taxon>
    </lineage>
</organism>
<dbReference type="GO" id="GO:0015648">
    <property type="term" value="F:lipid-linked peptidoglycan transporter activity"/>
    <property type="evidence" value="ECO:0007669"/>
    <property type="project" value="TreeGrafter"/>
</dbReference>
<keyword evidence="13" id="KW-1185">Reference proteome</keyword>